<comment type="subunit">
    <text evidence="11">Homodimer; disulfide-linked. Seems to also exist as monomers.</text>
</comment>
<protein>
    <submittedName>
        <fullName evidence="13">Fin bud initiation factor-like</fullName>
    </submittedName>
</protein>
<evidence type="ECO:0000256" key="12">
    <source>
        <dbReference type="SAM" id="SignalP"/>
    </source>
</evidence>
<evidence type="ECO:0000256" key="7">
    <source>
        <dbReference type="ARBA" id="ARBA00022824"/>
    </source>
</evidence>
<evidence type="ECO:0000256" key="6">
    <source>
        <dbReference type="ARBA" id="ARBA00022729"/>
    </source>
</evidence>
<comment type="similarity">
    <text evidence="4">Belongs to the FIBIN family.</text>
</comment>
<evidence type="ECO:0000256" key="4">
    <source>
        <dbReference type="ARBA" id="ARBA00007437"/>
    </source>
</evidence>
<proteinExistence type="inferred from homology"/>
<evidence type="ECO:0000256" key="5">
    <source>
        <dbReference type="ARBA" id="ARBA00022525"/>
    </source>
</evidence>
<keyword evidence="14" id="KW-1185">Reference proteome</keyword>
<feature type="signal peptide" evidence="12">
    <location>
        <begin position="1"/>
        <end position="19"/>
    </location>
</feature>
<dbReference type="InterPro" id="IPR026772">
    <property type="entry name" value="Fibin"/>
</dbReference>
<dbReference type="Ensembl" id="ENSGWIT00000034638.1">
    <property type="protein sequence ID" value="ENSGWIP00000031817.1"/>
    <property type="gene ID" value="ENSGWIG00000016414.1"/>
</dbReference>
<keyword evidence="9" id="KW-1015">Disulfide bond</keyword>
<reference evidence="13" key="3">
    <citation type="submission" date="2025-09" db="UniProtKB">
        <authorList>
            <consortium name="Ensembl"/>
        </authorList>
    </citation>
    <scope>IDENTIFICATION</scope>
</reference>
<keyword evidence="6 12" id="KW-0732">Signal</keyword>
<dbReference type="GO" id="GO:0005783">
    <property type="term" value="C:endoplasmic reticulum"/>
    <property type="evidence" value="ECO:0007669"/>
    <property type="project" value="UniProtKB-SubCell"/>
</dbReference>
<keyword evidence="7" id="KW-0256">Endoplasmic reticulum</keyword>
<gene>
    <name evidence="13" type="primary">fibina</name>
</gene>
<reference evidence="13" key="2">
    <citation type="submission" date="2025-08" db="UniProtKB">
        <authorList>
            <consortium name="Ensembl"/>
        </authorList>
    </citation>
    <scope>IDENTIFICATION</scope>
</reference>
<reference evidence="13" key="1">
    <citation type="submission" date="2020-06" db="EMBL/GenBank/DDBJ databases">
        <authorList>
            <consortium name="Wellcome Sanger Institute Data Sharing"/>
        </authorList>
    </citation>
    <scope>NUCLEOTIDE SEQUENCE [LARGE SCALE GENOMIC DNA]</scope>
</reference>
<dbReference type="GeneID" id="114465332"/>
<evidence type="ECO:0000313" key="14">
    <source>
        <dbReference type="Proteomes" id="UP000694680"/>
    </source>
</evidence>
<keyword evidence="5" id="KW-0964">Secreted</keyword>
<dbReference type="GO" id="GO:0005576">
    <property type="term" value="C:extracellular region"/>
    <property type="evidence" value="ECO:0007669"/>
    <property type="project" value="UniProtKB-SubCell"/>
</dbReference>
<dbReference type="GO" id="GO:0005794">
    <property type="term" value="C:Golgi apparatus"/>
    <property type="evidence" value="ECO:0007669"/>
    <property type="project" value="UniProtKB-SubCell"/>
</dbReference>
<accession>A0A8C5GKX0</accession>
<dbReference type="CTD" id="553370"/>
<comment type="subcellular location">
    <subcellularLocation>
        <location evidence="1">Endoplasmic reticulum</location>
    </subcellularLocation>
    <subcellularLocation>
        <location evidence="2">Golgi apparatus</location>
    </subcellularLocation>
    <subcellularLocation>
        <location evidence="3">Secreted</location>
    </subcellularLocation>
</comment>
<dbReference type="PANTHER" id="PTHR31185">
    <property type="entry name" value="FIN BUD INITIATION FACTOR FIBIN"/>
    <property type="match status" value="1"/>
</dbReference>
<dbReference type="Pfam" id="PF15819">
    <property type="entry name" value="Fibin"/>
    <property type="match status" value="1"/>
</dbReference>
<keyword evidence="8" id="KW-0333">Golgi apparatus</keyword>
<evidence type="ECO:0000256" key="3">
    <source>
        <dbReference type="ARBA" id="ARBA00004613"/>
    </source>
</evidence>
<evidence type="ECO:0000256" key="9">
    <source>
        <dbReference type="ARBA" id="ARBA00023157"/>
    </source>
</evidence>
<sequence>MDSVSLLLIISVFVAPSRAVYDGPLQPEITNGTFHHFFVPDGDYDATEDPEECQMLFKLWDVSPCGATEDRDSGSMVREDFIITKLQQEDSARLLESIERTVTHDLDGEESYGRLLQREILQISEAFSSVDLSLQELEQKFKQSQDSELREEQQLHGYVLQHVSDVRNALRETSDMSRNLRDKHELLSLNIRSHGTRLSRLKTQYLNA</sequence>
<feature type="chain" id="PRO_5034727867" evidence="12">
    <location>
        <begin position="20"/>
        <end position="208"/>
    </location>
</feature>
<evidence type="ECO:0000256" key="2">
    <source>
        <dbReference type="ARBA" id="ARBA00004555"/>
    </source>
</evidence>
<dbReference type="Proteomes" id="UP000694680">
    <property type="component" value="Chromosome 6"/>
</dbReference>
<dbReference type="AlphaFoldDB" id="A0A8C5GKX0"/>
<evidence type="ECO:0000256" key="8">
    <source>
        <dbReference type="ARBA" id="ARBA00023034"/>
    </source>
</evidence>
<dbReference type="PANTHER" id="PTHR31185:SF0">
    <property type="entry name" value="FIN BUD INITIATION FACTOR HOMOLOG"/>
    <property type="match status" value="1"/>
</dbReference>
<name>A0A8C5GKX0_GOUWI</name>
<evidence type="ECO:0000256" key="10">
    <source>
        <dbReference type="ARBA" id="ARBA00023180"/>
    </source>
</evidence>
<evidence type="ECO:0000256" key="11">
    <source>
        <dbReference type="ARBA" id="ARBA00025913"/>
    </source>
</evidence>
<dbReference type="OrthoDB" id="9434858at2759"/>
<evidence type="ECO:0000313" key="13">
    <source>
        <dbReference type="Ensembl" id="ENSGWIP00000031817.1"/>
    </source>
</evidence>
<organism evidence="13 14">
    <name type="scientific">Gouania willdenowi</name>
    <name type="common">Blunt-snouted clingfish</name>
    <name type="synonym">Lepadogaster willdenowi</name>
    <dbReference type="NCBI Taxonomy" id="441366"/>
    <lineage>
        <taxon>Eukaryota</taxon>
        <taxon>Metazoa</taxon>
        <taxon>Chordata</taxon>
        <taxon>Craniata</taxon>
        <taxon>Vertebrata</taxon>
        <taxon>Euteleostomi</taxon>
        <taxon>Actinopterygii</taxon>
        <taxon>Neopterygii</taxon>
        <taxon>Teleostei</taxon>
        <taxon>Neoteleostei</taxon>
        <taxon>Acanthomorphata</taxon>
        <taxon>Ovalentaria</taxon>
        <taxon>Blenniimorphae</taxon>
        <taxon>Blenniiformes</taxon>
        <taxon>Gobiesocoidei</taxon>
        <taxon>Gobiesocidae</taxon>
        <taxon>Gobiesocinae</taxon>
        <taxon>Gouania</taxon>
    </lineage>
</organism>
<keyword evidence="10" id="KW-0325">Glycoprotein</keyword>
<dbReference type="RefSeq" id="XP_028306072.1">
    <property type="nucleotide sequence ID" value="XM_028450271.1"/>
</dbReference>
<evidence type="ECO:0000256" key="1">
    <source>
        <dbReference type="ARBA" id="ARBA00004240"/>
    </source>
</evidence>